<reference evidence="3 4" key="1">
    <citation type="submission" date="2017-02" db="EMBL/GenBank/DDBJ databases">
        <title>The new phylogeny of genus Mycobacterium.</title>
        <authorList>
            <person name="Tortoli E."/>
            <person name="Trovato A."/>
            <person name="Cirillo D.M."/>
        </authorList>
    </citation>
    <scope>NUCLEOTIDE SEQUENCE [LARGE SCALE GENOMIC DNA]</scope>
    <source>
        <strain evidence="3 4">DSM 45578</strain>
    </source>
</reference>
<protein>
    <recommendedName>
        <fullName evidence="5">DUF3558 domain-containing protein</fullName>
    </recommendedName>
</protein>
<comment type="caution">
    <text evidence="3">The sequence shown here is derived from an EMBL/GenBank/DDBJ whole genome shotgun (WGS) entry which is preliminary data.</text>
</comment>
<sequence length="189" mass="19185">MPIRVPAVIGAALTLAALATAGIAAAEPAPPVPPPADPAAPAADPAAAPPAPATVIDKDGTYKVGVDIVPGVYASAGPFPEGTCSWRRMAPIVDGAEEGETLDRAFTKQPQVVQILPTDGTFKTTECQVWTLTNQPPPEPGMNPALAAIRMKLYLDTLNRNAQQFEANKPPAAAAGPPAPAAPPAPPAP</sequence>
<evidence type="ECO:0000256" key="2">
    <source>
        <dbReference type="SAM" id="SignalP"/>
    </source>
</evidence>
<name>A0A1W9Z4Q2_MYCBA</name>
<evidence type="ECO:0000313" key="4">
    <source>
        <dbReference type="Proteomes" id="UP000192366"/>
    </source>
</evidence>
<proteinExistence type="predicted"/>
<dbReference type="Proteomes" id="UP000192366">
    <property type="component" value="Unassembled WGS sequence"/>
</dbReference>
<feature type="compositionally biased region" description="Pro residues" evidence="1">
    <location>
        <begin position="177"/>
        <end position="189"/>
    </location>
</feature>
<dbReference type="OrthoDB" id="166978at2"/>
<dbReference type="STRING" id="564198.BST17_02300"/>
<gene>
    <name evidence="3" type="ORF">BST17_02300</name>
</gene>
<evidence type="ECO:0000256" key="1">
    <source>
        <dbReference type="SAM" id="MobiDB-lite"/>
    </source>
</evidence>
<organism evidence="3 4">
    <name type="scientific">Mycolicibacterium bacteremicum</name>
    <name type="common">Mycobacterium bacteremicum</name>
    <dbReference type="NCBI Taxonomy" id="564198"/>
    <lineage>
        <taxon>Bacteria</taxon>
        <taxon>Bacillati</taxon>
        <taxon>Actinomycetota</taxon>
        <taxon>Actinomycetes</taxon>
        <taxon>Mycobacteriales</taxon>
        <taxon>Mycobacteriaceae</taxon>
        <taxon>Mycolicibacterium</taxon>
    </lineage>
</organism>
<feature type="chain" id="PRO_5012981467" description="DUF3558 domain-containing protein" evidence="2">
    <location>
        <begin position="27"/>
        <end position="189"/>
    </location>
</feature>
<feature type="region of interest" description="Disordered" evidence="1">
    <location>
        <begin position="29"/>
        <end position="54"/>
    </location>
</feature>
<keyword evidence="2" id="KW-0732">Signal</keyword>
<dbReference type="EMBL" id="MVHJ01000001">
    <property type="protein sequence ID" value="ORA07305.1"/>
    <property type="molecule type" value="Genomic_DNA"/>
</dbReference>
<feature type="signal peptide" evidence="2">
    <location>
        <begin position="1"/>
        <end position="26"/>
    </location>
</feature>
<feature type="compositionally biased region" description="Pro residues" evidence="1">
    <location>
        <begin position="29"/>
        <end position="38"/>
    </location>
</feature>
<dbReference type="RefSeq" id="WP_083055174.1">
    <property type="nucleotide sequence ID" value="NZ_JACKVM010000014.1"/>
</dbReference>
<evidence type="ECO:0000313" key="3">
    <source>
        <dbReference type="EMBL" id="ORA07305.1"/>
    </source>
</evidence>
<accession>A0A1W9Z4Q2</accession>
<keyword evidence="4" id="KW-1185">Reference proteome</keyword>
<evidence type="ECO:0008006" key="5">
    <source>
        <dbReference type="Google" id="ProtNLM"/>
    </source>
</evidence>
<feature type="region of interest" description="Disordered" evidence="1">
    <location>
        <begin position="161"/>
        <end position="189"/>
    </location>
</feature>
<dbReference type="AlphaFoldDB" id="A0A1W9Z4Q2"/>